<keyword evidence="4" id="KW-0762">Sugar transport</keyword>
<dbReference type="PROSITE" id="PS50850">
    <property type="entry name" value="MFS"/>
    <property type="match status" value="1"/>
</dbReference>
<evidence type="ECO:0000256" key="2">
    <source>
        <dbReference type="ARBA" id="ARBA00022448"/>
    </source>
</evidence>
<dbReference type="PANTHER" id="PTHR48021:SF1">
    <property type="entry name" value="GH07001P-RELATED"/>
    <property type="match status" value="1"/>
</dbReference>
<organism evidence="11 12">
    <name type="scientific">Dinoponera quadriceps</name>
    <name type="common">South American ant</name>
    <dbReference type="NCBI Taxonomy" id="609295"/>
    <lineage>
        <taxon>Eukaryota</taxon>
        <taxon>Metazoa</taxon>
        <taxon>Ecdysozoa</taxon>
        <taxon>Arthropoda</taxon>
        <taxon>Hexapoda</taxon>
        <taxon>Insecta</taxon>
        <taxon>Pterygota</taxon>
        <taxon>Neoptera</taxon>
        <taxon>Endopterygota</taxon>
        <taxon>Hymenoptera</taxon>
        <taxon>Apocrita</taxon>
        <taxon>Aculeata</taxon>
        <taxon>Formicoidea</taxon>
        <taxon>Formicidae</taxon>
        <taxon>Ponerinae</taxon>
        <taxon>Ponerini</taxon>
        <taxon>Dinoponera</taxon>
    </lineage>
</organism>
<evidence type="ECO:0000259" key="10">
    <source>
        <dbReference type="PROSITE" id="PS50850"/>
    </source>
</evidence>
<feature type="transmembrane region" description="Helical" evidence="9">
    <location>
        <begin position="79"/>
        <end position="96"/>
    </location>
</feature>
<dbReference type="InterPro" id="IPR036259">
    <property type="entry name" value="MFS_trans_sf"/>
</dbReference>
<evidence type="ECO:0000256" key="6">
    <source>
        <dbReference type="ARBA" id="ARBA00022989"/>
    </source>
</evidence>
<feature type="transmembrane region" description="Helical" evidence="9">
    <location>
        <begin position="282"/>
        <end position="301"/>
    </location>
</feature>
<feature type="transmembrane region" description="Helical" evidence="9">
    <location>
        <begin position="47"/>
        <end position="72"/>
    </location>
</feature>
<dbReference type="Pfam" id="PF00083">
    <property type="entry name" value="Sugar_tr"/>
    <property type="match status" value="1"/>
</dbReference>
<dbReference type="KEGG" id="dqu:106741976"/>
<proteinExistence type="predicted"/>
<dbReference type="PANTHER" id="PTHR48021">
    <property type="match status" value="1"/>
</dbReference>
<evidence type="ECO:0000256" key="7">
    <source>
        <dbReference type="ARBA" id="ARBA00023136"/>
    </source>
</evidence>
<feature type="transmembrane region" description="Helical" evidence="9">
    <location>
        <begin position="162"/>
        <end position="181"/>
    </location>
</feature>
<evidence type="ECO:0000313" key="11">
    <source>
        <dbReference type="Proteomes" id="UP000515204"/>
    </source>
</evidence>
<dbReference type="GO" id="GO:0051119">
    <property type="term" value="F:sugar transmembrane transporter activity"/>
    <property type="evidence" value="ECO:0007669"/>
    <property type="project" value="InterPro"/>
</dbReference>
<keyword evidence="11" id="KW-1185">Reference proteome</keyword>
<dbReference type="InterPro" id="IPR044775">
    <property type="entry name" value="MFS_ERD6/Tret1-like"/>
</dbReference>
<feature type="transmembrane region" description="Helical" evidence="9">
    <location>
        <begin position="308"/>
        <end position="330"/>
    </location>
</feature>
<dbReference type="InterPro" id="IPR005828">
    <property type="entry name" value="MFS_sugar_transport-like"/>
</dbReference>
<dbReference type="GO" id="GO:0005886">
    <property type="term" value="C:plasma membrane"/>
    <property type="evidence" value="ECO:0007669"/>
    <property type="project" value="UniProtKB-SubCell"/>
</dbReference>
<feature type="transmembrane region" description="Helical" evidence="9">
    <location>
        <begin position="342"/>
        <end position="366"/>
    </location>
</feature>
<keyword evidence="8" id="KW-0325">Glycoprotein</keyword>
<feature type="transmembrane region" description="Helical" evidence="9">
    <location>
        <begin position="102"/>
        <end position="123"/>
    </location>
</feature>
<dbReference type="PRINTS" id="PR00171">
    <property type="entry name" value="SUGRTRNSPORT"/>
</dbReference>
<dbReference type="InterPro" id="IPR020846">
    <property type="entry name" value="MFS_dom"/>
</dbReference>
<evidence type="ECO:0000256" key="4">
    <source>
        <dbReference type="ARBA" id="ARBA00022597"/>
    </source>
</evidence>
<dbReference type="RefSeq" id="XP_014469965.1">
    <property type="nucleotide sequence ID" value="XM_014614479.1"/>
</dbReference>
<dbReference type="GeneID" id="106741976"/>
<dbReference type="PROSITE" id="PS00217">
    <property type="entry name" value="SUGAR_TRANSPORT_2"/>
    <property type="match status" value="1"/>
</dbReference>
<keyword evidence="6 9" id="KW-1133">Transmembrane helix</keyword>
<evidence type="ECO:0000313" key="12">
    <source>
        <dbReference type="RefSeq" id="XP_014469965.1"/>
    </source>
</evidence>
<keyword evidence="7 9" id="KW-0472">Membrane</keyword>
<feature type="transmembrane region" description="Helical" evidence="9">
    <location>
        <begin position="135"/>
        <end position="156"/>
    </location>
</feature>
<evidence type="ECO:0000256" key="5">
    <source>
        <dbReference type="ARBA" id="ARBA00022692"/>
    </source>
</evidence>
<name>A0A6P3WV91_DINQU</name>
<keyword evidence="5 9" id="KW-0812">Transmembrane</keyword>
<feature type="domain" description="Major facilitator superfamily (MFS) profile" evidence="10">
    <location>
        <begin position="3"/>
        <end position="433"/>
    </location>
</feature>
<feature type="transmembrane region" description="Helical" evidence="9">
    <location>
        <begin position="410"/>
        <end position="429"/>
    </location>
</feature>
<dbReference type="AlphaFoldDB" id="A0A6P3WV91"/>
<dbReference type="FunFam" id="1.20.1250.20:FF:000218">
    <property type="entry name" value="facilitated trehalose transporter Tret1"/>
    <property type="match status" value="1"/>
</dbReference>
<feature type="transmembrane region" description="Helical" evidence="9">
    <location>
        <begin position="5"/>
        <end position="27"/>
    </location>
</feature>
<dbReference type="Proteomes" id="UP000515204">
    <property type="component" value="Unplaced"/>
</dbReference>
<gene>
    <name evidence="12" type="primary">LOC106741976</name>
</gene>
<evidence type="ECO:0000256" key="3">
    <source>
        <dbReference type="ARBA" id="ARBA00022475"/>
    </source>
</evidence>
<evidence type="ECO:0000256" key="1">
    <source>
        <dbReference type="ARBA" id="ARBA00004651"/>
    </source>
</evidence>
<dbReference type="InterPro" id="IPR003663">
    <property type="entry name" value="Sugar/inositol_transpt"/>
</dbReference>
<dbReference type="OrthoDB" id="4142200at2759"/>
<dbReference type="Gene3D" id="1.20.1250.20">
    <property type="entry name" value="MFS general substrate transporter like domains"/>
    <property type="match status" value="1"/>
</dbReference>
<keyword evidence="2" id="KW-0813">Transport</keyword>
<dbReference type="InterPro" id="IPR005829">
    <property type="entry name" value="Sugar_transporter_CS"/>
</dbReference>
<evidence type="ECO:0000256" key="8">
    <source>
        <dbReference type="ARBA" id="ARBA00023180"/>
    </source>
</evidence>
<feature type="transmembrane region" description="Helical" evidence="9">
    <location>
        <begin position="378"/>
        <end position="398"/>
    </location>
</feature>
<comment type="subcellular location">
    <subcellularLocation>
        <location evidence="1">Cell membrane</location>
        <topology evidence="1">Multi-pass membrane protein</topology>
    </subcellularLocation>
</comment>
<feature type="transmembrane region" description="Helical" evidence="9">
    <location>
        <begin position="243"/>
        <end position="262"/>
    </location>
</feature>
<reference evidence="12" key="1">
    <citation type="submission" date="2025-08" db="UniProtKB">
        <authorList>
            <consortium name="RefSeq"/>
        </authorList>
    </citation>
    <scope>IDENTIFICATION</scope>
</reference>
<accession>A0A6P3WV91</accession>
<protein>
    <submittedName>
        <fullName evidence="12">Facilitated trehalose transporter Tret1-like</fullName>
    </submittedName>
</protein>
<dbReference type="SUPFAM" id="SSF103473">
    <property type="entry name" value="MFS general substrate transporter"/>
    <property type="match status" value="1"/>
</dbReference>
<evidence type="ECO:0000256" key="9">
    <source>
        <dbReference type="SAM" id="Phobius"/>
    </source>
</evidence>
<sequence>MSKIYFVAIVGSIGPISAGLFFGWASPSLPRLIADGDELPHLSVEEASWVASTLIIGSFFGAFVGMFIMNFIGRKNSMITTTVPTTIGWLMIAFATSPWELYIARFICGVSFGIIYLITPVYLGEISPAKIRGILGMICVVSMKCGTLFAYVIGPFLSIRNFSFVCMTIPVLYVITFIRFMPESPYYLMRRNDRQKAVKALVQLRGNENVSKEADIIEQVVKIDLANETGFKEILFVPGNRRAMLTVIGVSIIQQFSGAPVFLQYSETLFNQTHTNLEGKYLTIILGCVQVISMCVCMILIDYCGRRILLMISSLGMGCSTAMVGAYFYLLSIHANVDNLEWFPATGTILFMILYSVGFSSLPFTLFGELFPTNVKALAGLIFVSICNLNAFIAIKWYPTMSNSVGTHVVFWFFTILNLLGFVFIFAYVPETKGKTLEQIQEELNVQKKQVDS</sequence>
<dbReference type="InterPro" id="IPR050549">
    <property type="entry name" value="MFS_Trehalose_Transporter"/>
</dbReference>
<dbReference type="CDD" id="cd17358">
    <property type="entry name" value="MFS_GLUT6_8_Class3_like"/>
    <property type="match status" value="1"/>
</dbReference>
<keyword evidence="3" id="KW-1003">Cell membrane</keyword>